<accession>A0ABM1FC62</accession>
<keyword evidence="7 8" id="KW-0472">Membrane</keyword>
<evidence type="ECO:0000313" key="10">
    <source>
        <dbReference type="RefSeq" id="XP_014682033.1"/>
    </source>
</evidence>
<feature type="transmembrane region" description="Helical" evidence="8">
    <location>
        <begin position="92"/>
        <end position="113"/>
    </location>
</feature>
<feature type="transmembrane region" description="Helical" evidence="8">
    <location>
        <begin position="125"/>
        <end position="147"/>
    </location>
</feature>
<sequence>MSAATENTATVFFAGISTSATVLLLYNGFIESLCTRTLWLLKVLVLFISTWQLLSTLVSIHFWQFFGRANDISNTRPKVDKDNKREFQVSSLYKLLMVYAVGTVLIYTVTVLFGAPLLNKQEETILFSLLLASCAILPGCCIFTTNWNRWLSVLTKSSLDQSVLEKSSGRVSVCTLIGAWLGAFPIPLDWDRPWQVWPISCVIGALVGYAMGNGVTTIQLCWQMLRARRKNSRMKLP</sequence>
<name>A0ABM1FC62_PRICU</name>
<feature type="transmembrane region" description="Helical" evidence="8">
    <location>
        <begin position="7"/>
        <end position="26"/>
    </location>
</feature>
<keyword evidence="5" id="KW-0256">Endoplasmic reticulum</keyword>
<evidence type="ECO:0000256" key="3">
    <source>
        <dbReference type="ARBA" id="ARBA00022502"/>
    </source>
</evidence>
<evidence type="ECO:0000256" key="8">
    <source>
        <dbReference type="SAM" id="Phobius"/>
    </source>
</evidence>
<keyword evidence="4 8" id="KW-0812">Transmembrane</keyword>
<evidence type="ECO:0000256" key="1">
    <source>
        <dbReference type="ARBA" id="ARBA00004477"/>
    </source>
</evidence>
<dbReference type="GeneID" id="106821657"/>
<comment type="pathway">
    <text evidence="2">Glycolipid biosynthesis; glycosylphosphatidylinositol-anchor biosynthesis.</text>
</comment>
<keyword evidence="3" id="KW-0337">GPI-anchor biosynthesis</keyword>
<evidence type="ECO:0000256" key="7">
    <source>
        <dbReference type="ARBA" id="ARBA00023136"/>
    </source>
</evidence>
<keyword evidence="9" id="KW-1185">Reference proteome</keyword>
<comment type="subcellular location">
    <subcellularLocation>
        <location evidence="1">Endoplasmic reticulum membrane</location>
        <topology evidence="1">Multi-pass membrane protein</topology>
    </subcellularLocation>
</comment>
<organism evidence="9 10">
    <name type="scientific">Priapulus caudatus</name>
    <name type="common">Priapulid worm</name>
    <dbReference type="NCBI Taxonomy" id="37621"/>
    <lineage>
        <taxon>Eukaryota</taxon>
        <taxon>Metazoa</taxon>
        <taxon>Ecdysozoa</taxon>
        <taxon>Scalidophora</taxon>
        <taxon>Priapulida</taxon>
        <taxon>Priapulimorpha</taxon>
        <taxon>Priapulimorphida</taxon>
        <taxon>Priapulidae</taxon>
        <taxon>Priapulus</taxon>
    </lineage>
</organism>
<evidence type="ECO:0000256" key="5">
    <source>
        <dbReference type="ARBA" id="ARBA00022824"/>
    </source>
</evidence>
<protein>
    <submittedName>
        <fullName evidence="10">Phosphatidylinositol-glycan biosynthesis class F protein-like isoform X1</fullName>
    </submittedName>
</protein>
<evidence type="ECO:0000256" key="2">
    <source>
        <dbReference type="ARBA" id="ARBA00004687"/>
    </source>
</evidence>
<dbReference type="InterPro" id="IPR009580">
    <property type="entry name" value="GPI_biosynthesis_protein_Pig-F"/>
</dbReference>
<gene>
    <name evidence="10" type="primary">LOC106821657</name>
</gene>
<keyword evidence="6 8" id="KW-1133">Transmembrane helix</keyword>
<dbReference type="Pfam" id="PF06699">
    <property type="entry name" value="PIG-F"/>
    <property type="match status" value="1"/>
</dbReference>
<feature type="transmembrane region" description="Helical" evidence="8">
    <location>
        <begin position="38"/>
        <end position="63"/>
    </location>
</feature>
<proteinExistence type="predicted"/>
<evidence type="ECO:0000256" key="4">
    <source>
        <dbReference type="ARBA" id="ARBA00022692"/>
    </source>
</evidence>
<dbReference type="RefSeq" id="XP_014682033.1">
    <property type="nucleotide sequence ID" value="XM_014826547.1"/>
</dbReference>
<evidence type="ECO:0000256" key="6">
    <source>
        <dbReference type="ARBA" id="ARBA00022989"/>
    </source>
</evidence>
<feature type="transmembrane region" description="Helical" evidence="8">
    <location>
        <begin position="194"/>
        <end position="225"/>
    </location>
</feature>
<evidence type="ECO:0000313" key="9">
    <source>
        <dbReference type="Proteomes" id="UP000695022"/>
    </source>
</evidence>
<dbReference type="Proteomes" id="UP000695022">
    <property type="component" value="Unplaced"/>
</dbReference>
<reference evidence="10" key="1">
    <citation type="submission" date="2025-08" db="UniProtKB">
        <authorList>
            <consortium name="RefSeq"/>
        </authorList>
    </citation>
    <scope>IDENTIFICATION</scope>
</reference>